<dbReference type="PROSITE" id="PS50956">
    <property type="entry name" value="HTH_ASNC_2"/>
    <property type="match status" value="1"/>
</dbReference>
<dbReference type="Pfam" id="PF13412">
    <property type="entry name" value="HTH_24"/>
    <property type="match status" value="1"/>
</dbReference>
<dbReference type="Pfam" id="PF01037">
    <property type="entry name" value="AsnC_trans_reg"/>
    <property type="match status" value="1"/>
</dbReference>
<evidence type="ECO:0000313" key="6">
    <source>
        <dbReference type="Proteomes" id="UP000034410"/>
    </source>
</evidence>
<dbReference type="KEGG" id="seds:AAY24_04535"/>
<evidence type="ECO:0000256" key="1">
    <source>
        <dbReference type="ARBA" id="ARBA00023015"/>
    </source>
</evidence>
<organism evidence="5 6">
    <name type="scientific">Sedimenticola thiotaurini</name>
    <dbReference type="NCBI Taxonomy" id="1543721"/>
    <lineage>
        <taxon>Bacteria</taxon>
        <taxon>Pseudomonadati</taxon>
        <taxon>Pseudomonadota</taxon>
        <taxon>Gammaproteobacteria</taxon>
        <taxon>Chromatiales</taxon>
        <taxon>Sedimenticolaceae</taxon>
        <taxon>Sedimenticola</taxon>
    </lineage>
</organism>
<evidence type="ECO:0000313" key="5">
    <source>
        <dbReference type="EMBL" id="AKH19747.1"/>
    </source>
</evidence>
<dbReference type="SMART" id="SM00344">
    <property type="entry name" value="HTH_ASNC"/>
    <property type="match status" value="1"/>
</dbReference>
<dbReference type="InterPro" id="IPR019887">
    <property type="entry name" value="Tscrpt_reg_AsnC/Lrp_C"/>
</dbReference>
<dbReference type="InterPro" id="IPR000485">
    <property type="entry name" value="AsnC-type_HTH_dom"/>
</dbReference>
<dbReference type="InterPro" id="IPR019888">
    <property type="entry name" value="Tscrpt_reg_AsnC-like"/>
</dbReference>
<keyword evidence="6" id="KW-1185">Reference proteome</keyword>
<reference evidence="5 6" key="1">
    <citation type="journal article" date="2015" name="Genome Announc.">
        <title>Complete Genome Sequence of Sedimenticola thiotaurini Strain SIP-G1, a Polyphosphate- and Polyhydroxyalkanoate-Accumulating Sulfur-Oxidizing Gammaproteobacterium Isolated from Salt Marsh Sediments.</title>
        <authorList>
            <person name="Flood B.E."/>
            <person name="Jones D.S."/>
            <person name="Bailey J.V."/>
        </authorList>
    </citation>
    <scope>NUCLEOTIDE SEQUENCE [LARGE SCALE GENOMIC DNA]</scope>
    <source>
        <strain evidence="5 6">SIP-G1</strain>
    </source>
</reference>
<dbReference type="InterPro" id="IPR036390">
    <property type="entry name" value="WH_DNA-bd_sf"/>
</dbReference>
<gene>
    <name evidence="5" type="ORF">AAY24_04535</name>
</gene>
<proteinExistence type="predicted"/>
<dbReference type="GO" id="GO:0043565">
    <property type="term" value="F:sequence-specific DNA binding"/>
    <property type="evidence" value="ECO:0007669"/>
    <property type="project" value="InterPro"/>
</dbReference>
<evidence type="ECO:0000259" key="4">
    <source>
        <dbReference type="PROSITE" id="PS50956"/>
    </source>
</evidence>
<dbReference type="InterPro" id="IPR036388">
    <property type="entry name" value="WH-like_DNA-bd_sf"/>
</dbReference>
<dbReference type="GO" id="GO:0006355">
    <property type="term" value="P:regulation of DNA-templated transcription"/>
    <property type="evidence" value="ECO:0007669"/>
    <property type="project" value="UniProtKB-ARBA"/>
</dbReference>
<sequence length="153" mass="17019">MKLDAIDKKILATLQLDGRLTNAELAERINLSPSACLRRVRQLEDRGVITGYVMLVEPGAIGRPTTIFVEITLNSQSVECQEAFEAAVRNNPEIMECYLMTGEADYLLRVAAAGTTDYERLHRHHLSRLPGVARIKTAFGLRTVCKSTAYPLD</sequence>
<dbReference type="PRINTS" id="PR00033">
    <property type="entry name" value="HTHASNC"/>
</dbReference>
<dbReference type="PANTHER" id="PTHR30154">
    <property type="entry name" value="LEUCINE-RESPONSIVE REGULATORY PROTEIN"/>
    <property type="match status" value="1"/>
</dbReference>
<dbReference type="SUPFAM" id="SSF54909">
    <property type="entry name" value="Dimeric alpha+beta barrel"/>
    <property type="match status" value="1"/>
</dbReference>
<dbReference type="PATRIC" id="fig|1543721.4.peg.948"/>
<dbReference type="PROSITE" id="PS00519">
    <property type="entry name" value="HTH_ASNC_1"/>
    <property type="match status" value="1"/>
</dbReference>
<dbReference type="InterPro" id="IPR011008">
    <property type="entry name" value="Dimeric_a/b-barrel"/>
</dbReference>
<evidence type="ECO:0000256" key="2">
    <source>
        <dbReference type="ARBA" id="ARBA00023125"/>
    </source>
</evidence>
<feature type="domain" description="HTH asnC-type" evidence="4">
    <location>
        <begin position="3"/>
        <end position="64"/>
    </location>
</feature>
<dbReference type="Gene3D" id="1.10.10.10">
    <property type="entry name" value="Winged helix-like DNA-binding domain superfamily/Winged helix DNA-binding domain"/>
    <property type="match status" value="1"/>
</dbReference>
<keyword evidence="2" id="KW-0238">DNA-binding</keyword>
<evidence type="ECO:0000256" key="3">
    <source>
        <dbReference type="ARBA" id="ARBA00023163"/>
    </source>
</evidence>
<accession>A0A0F7JVY1</accession>
<protein>
    <submittedName>
        <fullName evidence="5">AsnC family transcriptional regulator</fullName>
    </submittedName>
</protein>
<dbReference type="GO" id="GO:0043200">
    <property type="term" value="P:response to amino acid"/>
    <property type="evidence" value="ECO:0007669"/>
    <property type="project" value="TreeGrafter"/>
</dbReference>
<dbReference type="EMBL" id="CP011412">
    <property type="protein sequence ID" value="AKH19747.1"/>
    <property type="molecule type" value="Genomic_DNA"/>
</dbReference>
<keyword evidence="1" id="KW-0805">Transcription regulation</keyword>
<keyword evidence="3" id="KW-0804">Transcription</keyword>
<dbReference type="OrthoDB" id="166264at2"/>
<dbReference type="AlphaFoldDB" id="A0A0F7JVY1"/>
<dbReference type="RefSeq" id="WP_046858683.1">
    <property type="nucleotide sequence ID" value="NZ_CP011412.1"/>
</dbReference>
<dbReference type="SUPFAM" id="SSF46785">
    <property type="entry name" value="Winged helix' DNA-binding domain"/>
    <property type="match status" value="1"/>
</dbReference>
<dbReference type="PANTHER" id="PTHR30154:SF34">
    <property type="entry name" value="TRANSCRIPTIONAL REGULATOR AZLB"/>
    <property type="match status" value="1"/>
</dbReference>
<dbReference type="FunFam" id="1.10.10.10:FF:000186">
    <property type="entry name" value="AsnC family transcriptional regulator"/>
    <property type="match status" value="1"/>
</dbReference>
<dbReference type="InterPro" id="IPR011991">
    <property type="entry name" value="ArsR-like_HTH"/>
</dbReference>
<dbReference type="CDD" id="cd00090">
    <property type="entry name" value="HTH_ARSR"/>
    <property type="match status" value="1"/>
</dbReference>
<dbReference type="GO" id="GO:0005829">
    <property type="term" value="C:cytosol"/>
    <property type="evidence" value="ECO:0007669"/>
    <property type="project" value="TreeGrafter"/>
</dbReference>
<dbReference type="Proteomes" id="UP000034410">
    <property type="component" value="Chromosome"/>
</dbReference>
<dbReference type="InterPro" id="IPR019885">
    <property type="entry name" value="Tscrpt_reg_HTH_AsnC-type_CS"/>
</dbReference>
<name>A0A0F7JVY1_9GAMM</name>
<dbReference type="Gene3D" id="3.30.70.920">
    <property type="match status" value="1"/>
</dbReference>